<dbReference type="PANTHER" id="PTHR33429:SF43">
    <property type="match status" value="1"/>
</dbReference>
<dbReference type="Proteomes" id="UP000807115">
    <property type="component" value="Chromosome 9"/>
</dbReference>
<keyword evidence="2" id="KW-1133">Transmembrane helix</keyword>
<evidence type="ECO:0000256" key="1">
    <source>
        <dbReference type="SAM" id="MobiDB-lite"/>
    </source>
</evidence>
<organism evidence="3 4">
    <name type="scientific">Sorghum bicolor</name>
    <name type="common">Sorghum</name>
    <name type="synonym">Sorghum vulgare</name>
    <dbReference type="NCBI Taxonomy" id="4558"/>
    <lineage>
        <taxon>Eukaryota</taxon>
        <taxon>Viridiplantae</taxon>
        <taxon>Streptophyta</taxon>
        <taxon>Embryophyta</taxon>
        <taxon>Tracheophyta</taxon>
        <taxon>Spermatophyta</taxon>
        <taxon>Magnoliopsida</taxon>
        <taxon>Liliopsida</taxon>
        <taxon>Poales</taxon>
        <taxon>Poaceae</taxon>
        <taxon>PACMAD clade</taxon>
        <taxon>Panicoideae</taxon>
        <taxon>Andropogonodae</taxon>
        <taxon>Andropogoneae</taxon>
        <taxon>Sorghinae</taxon>
        <taxon>Sorghum</taxon>
    </lineage>
</organism>
<feature type="compositionally biased region" description="Pro residues" evidence="1">
    <location>
        <begin position="92"/>
        <end position="133"/>
    </location>
</feature>
<protein>
    <submittedName>
        <fullName evidence="3">Uncharacterized protein</fullName>
    </submittedName>
</protein>
<reference evidence="3" key="2">
    <citation type="submission" date="2020-10" db="EMBL/GenBank/DDBJ databases">
        <authorList>
            <person name="Cooper E.A."/>
            <person name="Brenton Z.W."/>
            <person name="Flinn B.S."/>
            <person name="Jenkins J."/>
            <person name="Shu S."/>
            <person name="Flowers D."/>
            <person name="Luo F."/>
            <person name="Wang Y."/>
            <person name="Xia P."/>
            <person name="Barry K."/>
            <person name="Daum C."/>
            <person name="Lipzen A."/>
            <person name="Yoshinaga Y."/>
            <person name="Schmutz J."/>
            <person name="Saski C."/>
            <person name="Vermerris W."/>
            <person name="Kresovich S."/>
        </authorList>
    </citation>
    <scope>NUCLEOTIDE SEQUENCE</scope>
</reference>
<keyword evidence="2" id="KW-0472">Membrane</keyword>
<feature type="transmembrane region" description="Helical" evidence="2">
    <location>
        <begin position="15"/>
        <end position="37"/>
    </location>
</feature>
<proteinExistence type="predicted"/>
<comment type="caution">
    <text evidence="3">The sequence shown here is derived from an EMBL/GenBank/DDBJ whole genome shotgun (WGS) entry which is preliminary data.</text>
</comment>
<feature type="compositionally biased region" description="Acidic residues" evidence="1">
    <location>
        <begin position="144"/>
        <end position="165"/>
    </location>
</feature>
<dbReference type="AlphaFoldDB" id="A0A921U537"/>
<feature type="region of interest" description="Disordered" evidence="1">
    <location>
        <begin position="81"/>
        <end position="165"/>
    </location>
</feature>
<reference evidence="3" key="1">
    <citation type="journal article" date="2019" name="BMC Genomics">
        <title>A new reference genome for Sorghum bicolor reveals high levels of sequence similarity between sweet and grain genotypes: implications for the genetics of sugar metabolism.</title>
        <authorList>
            <person name="Cooper E.A."/>
            <person name="Brenton Z.W."/>
            <person name="Flinn B.S."/>
            <person name="Jenkins J."/>
            <person name="Shu S."/>
            <person name="Flowers D."/>
            <person name="Luo F."/>
            <person name="Wang Y."/>
            <person name="Xia P."/>
            <person name="Barry K."/>
            <person name="Daum C."/>
            <person name="Lipzen A."/>
            <person name="Yoshinaga Y."/>
            <person name="Schmutz J."/>
            <person name="Saski C."/>
            <person name="Vermerris W."/>
            <person name="Kresovich S."/>
        </authorList>
    </citation>
    <scope>NUCLEOTIDE SEQUENCE</scope>
</reference>
<dbReference type="EMBL" id="CM027688">
    <property type="protein sequence ID" value="KAG0518110.1"/>
    <property type="molecule type" value="Genomic_DNA"/>
</dbReference>
<dbReference type="PANTHER" id="PTHR33429">
    <property type="entry name" value="OS02G0708000 PROTEIN-RELATED"/>
    <property type="match status" value="1"/>
</dbReference>
<evidence type="ECO:0000256" key="2">
    <source>
        <dbReference type="SAM" id="Phobius"/>
    </source>
</evidence>
<evidence type="ECO:0000313" key="4">
    <source>
        <dbReference type="Proteomes" id="UP000807115"/>
    </source>
</evidence>
<gene>
    <name evidence="3" type="ORF">BDA96_09G147000</name>
</gene>
<name>A0A921U537_SORBI</name>
<keyword evidence="2" id="KW-0812">Transmembrane</keyword>
<evidence type="ECO:0000313" key="3">
    <source>
        <dbReference type="EMBL" id="KAG0518110.1"/>
    </source>
</evidence>
<sequence>MSPREWIHDVGNGPFIGVMIFIVMITVGSVLFAKCCVGDRAFMRTGYDFEGYVMRKCPVCVGLPKPTHLRVKEVDPLQMTEITVEEARTSEPPAPPPATAAPPPPPAVATPAPPPATSAPPPAAAATPAPPPTVTGAVPVATKEDEEDEINEDEEEDDEEEEFDFDAYEEAEALGRL</sequence>
<accession>A0A921U537</accession>